<dbReference type="GO" id="GO:0004709">
    <property type="term" value="F:MAP kinase kinase kinase activity"/>
    <property type="evidence" value="ECO:0007669"/>
    <property type="project" value="TreeGrafter"/>
</dbReference>
<dbReference type="Gramene" id="OE9A026265T1">
    <property type="protein sequence ID" value="OE9A026265C1"/>
    <property type="gene ID" value="OE9A026265"/>
</dbReference>
<evidence type="ECO:0000313" key="8">
    <source>
        <dbReference type="EMBL" id="CAA2982485.1"/>
    </source>
</evidence>
<evidence type="ECO:0000256" key="2">
    <source>
        <dbReference type="ARBA" id="ARBA00022679"/>
    </source>
</evidence>
<evidence type="ECO:0000313" key="9">
    <source>
        <dbReference type="Proteomes" id="UP000594638"/>
    </source>
</evidence>
<dbReference type="EMBL" id="CACTIH010003697">
    <property type="protein sequence ID" value="CAA2982485.1"/>
    <property type="molecule type" value="Genomic_DNA"/>
</dbReference>
<dbReference type="PANTHER" id="PTHR48016">
    <property type="entry name" value="MAP KINASE KINASE KINASE SSK2-RELATED-RELATED"/>
    <property type="match status" value="1"/>
</dbReference>
<keyword evidence="6" id="KW-0732">Signal</keyword>
<evidence type="ECO:0000256" key="4">
    <source>
        <dbReference type="ARBA" id="ARBA00022777"/>
    </source>
</evidence>
<proteinExistence type="inferred from homology"/>
<dbReference type="AlphaFoldDB" id="A0A8S0RRD3"/>
<dbReference type="Proteomes" id="UP000594638">
    <property type="component" value="Unassembled WGS sequence"/>
</dbReference>
<comment type="similarity">
    <text evidence="1">Belongs to the protein kinase superfamily. STE Ser/Thr protein kinase family. MAP kinase kinase kinase subfamily.</text>
</comment>
<dbReference type="InterPro" id="IPR011009">
    <property type="entry name" value="Kinase-like_dom_sf"/>
</dbReference>
<organism evidence="8 9">
    <name type="scientific">Olea europaea subsp. europaea</name>
    <dbReference type="NCBI Taxonomy" id="158383"/>
    <lineage>
        <taxon>Eukaryota</taxon>
        <taxon>Viridiplantae</taxon>
        <taxon>Streptophyta</taxon>
        <taxon>Embryophyta</taxon>
        <taxon>Tracheophyta</taxon>
        <taxon>Spermatophyta</taxon>
        <taxon>Magnoliopsida</taxon>
        <taxon>eudicotyledons</taxon>
        <taxon>Gunneridae</taxon>
        <taxon>Pentapetalae</taxon>
        <taxon>asterids</taxon>
        <taxon>lamiids</taxon>
        <taxon>Lamiales</taxon>
        <taxon>Oleaceae</taxon>
        <taxon>Oleeae</taxon>
        <taxon>Olea</taxon>
    </lineage>
</organism>
<comment type="caution">
    <text evidence="8">The sequence shown here is derived from an EMBL/GenBank/DDBJ whole genome shotgun (WGS) entry which is preliminary data.</text>
</comment>
<feature type="signal peptide" evidence="6">
    <location>
        <begin position="1"/>
        <end position="22"/>
    </location>
</feature>
<dbReference type="OrthoDB" id="266718at2759"/>
<evidence type="ECO:0000256" key="6">
    <source>
        <dbReference type="SAM" id="SignalP"/>
    </source>
</evidence>
<feature type="chain" id="PRO_5035726247" evidence="6">
    <location>
        <begin position="23"/>
        <end position="281"/>
    </location>
</feature>
<evidence type="ECO:0000256" key="1">
    <source>
        <dbReference type="ARBA" id="ARBA00006529"/>
    </source>
</evidence>
<dbReference type="InterPro" id="IPR050538">
    <property type="entry name" value="MAP_kinase_kinase_kinase"/>
</dbReference>
<dbReference type="SUPFAM" id="SSF56112">
    <property type="entry name" value="Protein kinase-like (PK-like)"/>
    <property type="match status" value="1"/>
</dbReference>
<evidence type="ECO:0000256" key="3">
    <source>
        <dbReference type="ARBA" id="ARBA00022741"/>
    </source>
</evidence>
<keyword evidence="4 8" id="KW-0418">Kinase</keyword>
<evidence type="ECO:0000259" key="7">
    <source>
        <dbReference type="PROSITE" id="PS50011"/>
    </source>
</evidence>
<gene>
    <name evidence="8" type="ORF">OLEA9_A026265</name>
</gene>
<keyword evidence="5" id="KW-0067">ATP-binding</keyword>
<dbReference type="PANTHER" id="PTHR48016:SF17">
    <property type="entry name" value="MITOGEN-ACTIVATED PROTEIN KINASE KINASE KINASE YODA"/>
    <property type="match status" value="1"/>
</dbReference>
<sequence length="281" mass="31154">MGRRQLCSKRLLLGLSLGGCWVGYQFRELGGGGKMVTKNSKSCNLAVDIWSLGCTVLEMATTKSPCSQCEGVAVMFKVMNSKELPHIPDYLSNEGKDFVRQCLQCNPTHRPIAAQLMEHPFIKNTPSGRSNMRSESMEAITAAPHTIKSLGFGPLRNLPCWPHQKGLSIKPENQNIFLDLEQPTNYLPESMSVIVGLKKPNIFRGLVQVHLSPEGVSSENGFLGDEVERSGGIRDQKEQSYDANFMLVNRVSKQLLINPLRLNPINDLNPNSPVHGRNNEV</sequence>
<accession>A0A8S0RRD3</accession>
<evidence type="ECO:0000256" key="5">
    <source>
        <dbReference type="ARBA" id="ARBA00022840"/>
    </source>
</evidence>
<keyword evidence="2" id="KW-0808">Transferase</keyword>
<dbReference type="Gene3D" id="1.10.510.10">
    <property type="entry name" value="Transferase(Phosphotransferase) domain 1"/>
    <property type="match status" value="1"/>
</dbReference>
<reference evidence="8 9" key="1">
    <citation type="submission" date="2019-12" db="EMBL/GenBank/DDBJ databases">
        <authorList>
            <person name="Alioto T."/>
            <person name="Alioto T."/>
            <person name="Gomez Garrido J."/>
        </authorList>
    </citation>
    <scope>NUCLEOTIDE SEQUENCE [LARGE SCALE GENOMIC DNA]</scope>
</reference>
<name>A0A8S0RRD3_OLEEU</name>
<dbReference type="GO" id="GO:0005524">
    <property type="term" value="F:ATP binding"/>
    <property type="evidence" value="ECO:0007669"/>
    <property type="project" value="UniProtKB-KW"/>
</dbReference>
<dbReference type="InterPro" id="IPR000719">
    <property type="entry name" value="Prot_kinase_dom"/>
</dbReference>
<dbReference type="Pfam" id="PF00069">
    <property type="entry name" value="Pkinase"/>
    <property type="match status" value="1"/>
</dbReference>
<feature type="domain" description="Protein kinase" evidence="7">
    <location>
        <begin position="1"/>
        <end position="122"/>
    </location>
</feature>
<keyword evidence="9" id="KW-1185">Reference proteome</keyword>
<protein>
    <submittedName>
        <fullName evidence="8">Mitogen-activated kinase kinase kinase YODA-like</fullName>
    </submittedName>
</protein>
<dbReference type="PROSITE" id="PS50011">
    <property type="entry name" value="PROTEIN_KINASE_DOM"/>
    <property type="match status" value="1"/>
</dbReference>
<keyword evidence="3" id="KW-0547">Nucleotide-binding</keyword>
<dbReference type="GO" id="GO:0005737">
    <property type="term" value="C:cytoplasm"/>
    <property type="evidence" value="ECO:0007669"/>
    <property type="project" value="TreeGrafter"/>
</dbReference>